<dbReference type="SUPFAM" id="SSF52540">
    <property type="entry name" value="P-loop containing nucleoside triphosphate hydrolases"/>
    <property type="match status" value="1"/>
</dbReference>
<accession>A0A6M8B8C9</accession>
<dbReference type="InterPro" id="IPR027417">
    <property type="entry name" value="P-loop_NTPase"/>
</dbReference>
<protein>
    <submittedName>
        <fullName evidence="7">ATP-binding cassette domain-containing protein</fullName>
    </submittedName>
</protein>
<dbReference type="PANTHER" id="PTHR43335">
    <property type="entry name" value="ABC TRANSPORTER, ATP-BINDING PROTEIN"/>
    <property type="match status" value="1"/>
</dbReference>
<dbReference type="PROSITE" id="PS00211">
    <property type="entry name" value="ABC_TRANSPORTER_1"/>
    <property type="match status" value="1"/>
</dbReference>
<dbReference type="Pfam" id="PF00005">
    <property type="entry name" value="ABC_tran"/>
    <property type="match status" value="1"/>
</dbReference>
<dbReference type="AlphaFoldDB" id="A0A6M8B8C9"/>
<keyword evidence="2" id="KW-0813">Transport</keyword>
<feature type="domain" description="ABC transporter" evidence="6">
    <location>
        <begin position="8"/>
        <end position="236"/>
    </location>
</feature>
<evidence type="ECO:0000313" key="8">
    <source>
        <dbReference type="Proteomes" id="UP000504752"/>
    </source>
</evidence>
<evidence type="ECO:0000256" key="5">
    <source>
        <dbReference type="SAM" id="MobiDB-lite"/>
    </source>
</evidence>
<evidence type="ECO:0000313" key="7">
    <source>
        <dbReference type="EMBL" id="QKD79473.1"/>
    </source>
</evidence>
<sequence length="323" mass="34527">MGVLGHRLLSNRLDGRHGATIPSPRRPAIRWRRATLPSPRRSGGAGKSTTMRITMGVLEADSGTTTWDGVELDASFRRSIGYMPEERGLYPKMRVGEQLTYLGRLHGLSKSAAQASSDAWTERLGVAERRDDDVQKLSLGNQQRVQLAAALVGDPALLILDEPFSGLDPVAVEVMSDVIRERAAAGVPTLFSSHQLDVVERLVDRVIIIRSGGLVADGTVEELRATGGRRWRAVVEAARLDEATALAAMAALPEPAAAPGRLPGTLELTCGGPDEQALLAVATRLGALRELGQARRGLTEVFREALAAPSPAAQSSEKKEARA</sequence>
<dbReference type="InterPro" id="IPR003439">
    <property type="entry name" value="ABC_transporter-like_ATP-bd"/>
</dbReference>
<gene>
    <name evidence="7" type="ORF">HPC72_03690</name>
</gene>
<name>A0A6M8B8C9_9ACTO</name>
<dbReference type="Proteomes" id="UP000504752">
    <property type="component" value="Chromosome"/>
</dbReference>
<organism evidence="7 8">
    <name type="scientific">Actinomyces marmotae</name>
    <dbReference type="NCBI Taxonomy" id="2737173"/>
    <lineage>
        <taxon>Bacteria</taxon>
        <taxon>Bacillati</taxon>
        <taxon>Actinomycetota</taxon>
        <taxon>Actinomycetes</taxon>
        <taxon>Actinomycetales</taxon>
        <taxon>Actinomycetaceae</taxon>
        <taxon>Actinomyces</taxon>
    </lineage>
</organism>
<evidence type="ECO:0000256" key="3">
    <source>
        <dbReference type="ARBA" id="ARBA00022741"/>
    </source>
</evidence>
<feature type="region of interest" description="Disordered" evidence="5">
    <location>
        <begin position="14"/>
        <end position="49"/>
    </location>
</feature>
<reference evidence="7 8" key="1">
    <citation type="submission" date="2020-05" db="EMBL/GenBank/DDBJ databases">
        <title>Actinomyces sp. zg-325.</title>
        <authorList>
            <person name="Yang C."/>
        </authorList>
    </citation>
    <scope>NUCLEOTIDE SEQUENCE [LARGE SCALE GENOMIC DNA]</scope>
    <source>
        <strain evidence="8">zg-325</strain>
    </source>
</reference>
<dbReference type="GO" id="GO:0016887">
    <property type="term" value="F:ATP hydrolysis activity"/>
    <property type="evidence" value="ECO:0007669"/>
    <property type="project" value="InterPro"/>
</dbReference>
<dbReference type="RefSeq" id="WP_159524328.1">
    <property type="nucleotide sequence ID" value="NZ_CP053642.1"/>
</dbReference>
<evidence type="ECO:0000256" key="4">
    <source>
        <dbReference type="ARBA" id="ARBA00022840"/>
    </source>
</evidence>
<dbReference type="GO" id="GO:0005524">
    <property type="term" value="F:ATP binding"/>
    <property type="evidence" value="ECO:0007669"/>
    <property type="project" value="UniProtKB-KW"/>
</dbReference>
<dbReference type="Gene3D" id="3.40.50.300">
    <property type="entry name" value="P-loop containing nucleotide triphosphate hydrolases"/>
    <property type="match status" value="1"/>
</dbReference>
<dbReference type="InterPro" id="IPR003593">
    <property type="entry name" value="AAA+_ATPase"/>
</dbReference>
<comment type="similarity">
    <text evidence="1">Belongs to the ABC transporter superfamily.</text>
</comment>
<dbReference type="SMART" id="SM00382">
    <property type="entry name" value="AAA"/>
    <property type="match status" value="1"/>
</dbReference>
<evidence type="ECO:0000256" key="1">
    <source>
        <dbReference type="ARBA" id="ARBA00005417"/>
    </source>
</evidence>
<evidence type="ECO:0000256" key="2">
    <source>
        <dbReference type="ARBA" id="ARBA00022448"/>
    </source>
</evidence>
<dbReference type="EMBL" id="CP053642">
    <property type="protein sequence ID" value="QKD79473.1"/>
    <property type="molecule type" value="Genomic_DNA"/>
</dbReference>
<keyword evidence="3" id="KW-0547">Nucleotide-binding</keyword>
<keyword evidence="8" id="KW-1185">Reference proteome</keyword>
<dbReference type="PROSITE" id="PS50893">
    <property type="entry name" value="ABC_TRANSPORTER_2"/>
    <property type="match status" value="1"/>
</dbReference>
<proteinExistence type="inferred from homology"/>
<keyword evidence="4 7" id="KW-0067">ATP-binding</keyword>
<dbReference type="KEGG" id="amam:HPC72_03690"/>
<evidence type="ECO:0000259" key="6">
    <source>
        <dbReference type="PROSITE" id="PS50893"/>
    </source>
</evidence>
<dbReference type="InterPro" id="IPR017871">
    <property type="entry name" value="ABC_transporter-like_CS"/>
</dbReference>